<dbReference type="Pfam" id="PF21778">
    <property type="entry name" value="DUF6873"/>
    <property type="match status" value="1"/>
</dbReference>
<organism evidence="2 3">
    <name type="scientific">Clostridium ganghwense</name>
    <dbReference type="NCBI Taxonomy" id="312089"/>
    <lineage>
        <taxon>Bacteria</taxon>
        <taxon>Bacillati</taxon>
        <taxon>Bacillota</taxon>
        <taxon>Clostridia</taxon>
        <taxon>Eubacteriales</taxon>
        <taxon>Clostridiaceae</taxon>
        <taxon>Clostridium</taxon>
    </lineage>
</organism>
<dbReference type="Proteomes" id="UP001079657">
    <property type="component" value="Unassembled WGS sequence"/>
</dbReference>
<comment type="caution">
    <text evidence="2">The sequence shown here is derived from an EMBL/GenBank/DDBJ whole genome shotgun (WGS) entry which is preliminary data.</text>
</comment>
<dbReference type="RefSeq" id="WP_268049295.1">
    <property type="nucleotide sequence ID" value="NZ_JAPQES010000002.1"/>
</dbReference>
<evidence type="ECO:0000259" key="1">
    <source>
        <dbReference type="Pfam" id="PF21778"/>
    </source>
</evidence>
<evidence type="ECO:0000313" key="3">
    <source>
        <dbReference type="Proteomes" id="UP001079657"/>
    </source>
</evidence>
<sequence length="234" mass="26433">MKKIIIDHRTSQEEKSSILNLGYDYLICPPSSSLYDAISGHPDILLHIIDNKNIIVHRDIHPKFVKLLKELDINVLYSLSSLNSSYPLDIILNAVNTPNFFMHYLKYTDLNLMKYVNGRKKLINVNQGYTKCSTAIVNSNAVMTSDKGIAQALYKENVDVLLLPPGDIELPGLNYGFIGGCCGLLEDNILAFFGELDHYAYGKEIYSFLSKHKVDPYFLRKGKLIDRGSLLTIE</sequence>
<protein>
    <recommendedName>
        <fullName evidence="1">DUF6873 domain-containing protein</fullName>
    </recommendedName>
</protein>
<dbReference type="EMBL" id="JAPQES010000002">
    <property type="protein sequence ID" value="MCY6370561.1"/>
    <property type="molecule type" value="Genomic_DNA"/>
</dbReference>
<evidence type="ECO:0000313" key="2">
    <source>
        <dbReference type="EMBL" id="MCY6370561.1"/>
    </source>
</evidence>
<accession>A0ABT4CR54</accession>
<proteinExistence type="predicted"/>
<dbReference type="InterPro" id="IPR049238">
    <property type="entry name" value="DUF6873"/>
</dbReference>
<gene>
    <name evidence="2" type="ORF">OXH55_07915</name>
</gene>
<feature type="domain" description="DUF6873" evidence="1">
    <location>
        <begin position="5"/>
        <end position="231"/>
    </location>
</feature>
<reference evidence="2" key="1">
    <citation type="submission" date="2022-12" db="EMBL/GenBank/DDBJ databases">
        <authorList>
            <person name="Wang J."/>
        </authorList>
    </citation>
    <scope>NUCLEOTIDE SEQUENCE</scope>
    <source>
        <strain evidence="2">HY-42-06</strain>
    </source>
</reference>
<keyword evidence="3" id="KW-1185">Reference proteome</keyword>
<name>A0ABT4CR54_9CLOT</name>